<evidence type="ECO:0000313" key="3">
    <source>
        <dbReference type="EMBL" id="SHH92056.1"/>
    </source>
</evidence>
<dbReference type="GO" id="GO:0005829">
    <property type="term" value="C:cytosol"/>
    <property type="evidence" value="ECO:0007669"/>
    <property type="project" value="TreeGrafter"/>
</dbReference>
<dbReference type="PANTHER" id="PTHR23026">
    <property type="entry name" value="NADPH NITROREDUCTASE"/>
    <property type="match status" value="1"/>
</dbReference>
<dbReference type="RefSeq" id="WP_073077196.1">
    <property type="nucleotide sequence ID" value="NZ_FQXV01000004.1"/>
</dbReference>
<dbReference type="OrthoDB" id="9783470at2"/>
<organism evidence="3 4">
    <name type="scientific">Sporobacter termitidis DSM 10068</name>
    <dbReference type="NCBI Taxonomy" id="1123282"/>
    <lineage>
        <taxon>Bacteria</taxon>
        <taxon>Bacillati</taxon>
        <taxon>Bacillota</taxon>
        <taxon>Clostridia</taxon>
        <taxon>Eubacteriales</taxon>
        <taxon>Oscillospiraceae</taxon>
        <taxon>Sporobacter</taxon>
    </lineage>
</organism>
<dbReference type="GO" id="GO:0046857">
    <property type="term" value="F:oxidoreductase activity, acting on other nitrogenous compounds as donors, with NAD or NADP as acceptor"/>
    <property type="evidence" value="ECO:0007669"/>
    <property type="project" value="TreeGrafter"/>
</dbReference>
<reference evidence="3 4" key="1">
    <citation type="submission" date="2016-11" db="EMBL/GenBank/DDBJ databases">
        <authorList>
            <person name="Jaros S."/>
            <person name="Januszkiewicz K."/>
            <person name="Wedrychowicz H."/>
        </authorList>
    </citation>
    <scope>NUCLEOTIDE SEQUENCE [LARGE SCALE GENOMIC DNA]</scope>
    <source>
        <strain evidence="3 4">DSM 10068</strain>
    </source>
</reference>
<evidence type="ECO:0000256" key="1">
    <source>
        <dbReference type="ARBA" id="ARBA00023027"/>
    </source>
</evidence>
<dbReference type="PANTHER" id="PTHR23026:SF125">
    <property type="entry name" value="OXYGEN-INSENSITIVE NAD(P)H NITROREDUCTASE"/>
    <property type="match status" value="1"/>
</dbReference>
<feature type="domain" description="Nitroreductase" evidence="2">
    <location>
        <begin position="77"/>
        <end position="154"/>
    </location>
</feature>
<proteinExistence type="predicted"/>
<dbReference type="GO" id="GO:0046256">
    <property type="term" value="P:2,4,6-trinitrotoluene catabolic process"/>
    <property type="evidence" value="ECO:0007669"/>
    <property type="project" value="TreeGrafter"/>
</dbReference>
<dbReference type="InterPro" id="IPR050627">
    <property type="entry name" value="Nitroreductase/BluB"/>
</dbReference>
<dbReference type="Proteomes" id="UP000183995">
    <property type="component" value="Unassembled WGS sequence"/>
</dbReference>
<gene>
    <name evidence="3" type="ORF">SAMN02745823_01437</name>
</gene>
<dbReference type="AlphaFoldDB" id="A0A1M5WWN4"/>
<evidence type="ECO:0000313" key="4">
    <source>
        <dbReference type="Proteomes" id="UP000183995"/>
    </source>
</evidence>
<dbReference type="InterPro" id="IPR000415">
    <property type="entry name" value="Nitroreductase-like"/>
</dbReference>
<dbReference type="CDD" id="cd02136">
    <property type="entry name" value="PnbA_NfnB-like"/>
    <property type="match status" value="1"/>
</dbReference>
<dbReference type="Gene3D" id="3.40.109.10">
    <property type="entry name" value="NADH Oxidase"/>
    <property type="match status" value="1"/>
</dbReference>
<dbReference type="InterPro" id="IPR029479">
    <property type="entry name" value="Nitroreductase"/>
</dbReference>
<name>A0A1M5WWN4_9FIRM</name>
<evidence type="ECO:0000259" key="2">
    <source>
        <dbReference type="Pfam" id="PF00881"/>
    </source>
</evidence>
<dbReference type="EMBL" id="FQXV01000004">
    <property type="protein sequence ID" value="SHH92056.1"/>
    <property type="molecule type" value="Genomic_DNA"/>
</dbReference>
<dbReference type="Pfam" id="PF00881">
    <property type="entry name" value="Nitroreductase"/>
    <property type="match status" value="2"/>
</dbReference>
<keyword evidence="1" id="KW-0520">NAD</keyword>
<dbReference type="SUPFAM" id="SSF55469">
    <property type="entry name" value="FMN-dependent nitroreductase-like"/>
    <property type="match status" value="1"/>
</dbReference>
<dbReference type="STRING" id="1123282.SAMN02745823_01437"/>
<sequence length="174" mass="18922">MNETLDTLLNRRSIRKFKAEQISDSALNAVLEAGRYAPSGGNQQSAIFVVIQSKDELRNQSRMNAAVIGKDGIDPYYGAPTIIHVLAEKDKITPVEDAALALGNMLNAAHALGLGSCWIHRAQQMFESDEGKALLKKWGVTGDYVGVGTCILGYPDMETPKAAPRKENAVFFVK</sequence>
<keyword evidence="4" id="KW-1185">Reference proteome</keyword>
<protein>
    <submittedName>
        <fullName evidence="3">Nitroreductase</fullName>
    </submittedName>
</protein>
<accession>A0A1M5WWN4</accession>
<feature type="domain" description="Nitroreductase" evidence="2">
    <location>
        <begin position="9"/>
        <end position="66"/>
    </location>
</feature>